<dbReference type="AlphaFoldDB" id="A0A318J0K3"/>
<feature type="domain" description="DnaT DNA-binding" evidence="2">
    <location>
        <begin position="146"/>
        <end position="210"/>
    </location>
</feature>
<dbReference type="Pfam" id="PF07120">
    <property type="entry name" value="DUF1376"/>
    <property type="match status" value="1"/>
</dbReference>
<evidence type="ECO:0000256" key="1">
    <source>
        <dbReference type="SAM" id="MobiDB-lite"/>
    </source>
</evidence>
<dbReference type="RefSeq" id="WP_072438863.1">
    <property type="nucleotide sequence ID" value="NZ_QJJY01000001.1"/>
</dbReference>
<dbReference type="EMBL" id="QJJY01000001">
    <property type="protein sequence ID" value="PXX41105.1"/>
    <property type="molecule type" value="Genomic_DNA"/>
</dbReference>
<protein>
    <submittedName>
        <fullName evidence="3">Uncharacterized protein YdaU (DUF1376 family)</fullName>
    </submittedName>
</protein>
<name>A0A318J0K3_BURPY</name>
<proteinExistence type="predicted"/>
<accession>A0A318J0K3</accession>
<evidence type="ECO:0000259" key="2">
    <source>
        <dbReference type="Pfam" id="PF17948"/>
    </source>
</evidence>
<dbReference type="Pfam" id="PF17948">
    <property type="entry name" value="DnaT"/>
    <property type="match status" value="1"/>
</dbReference>
<feature type="compositionally biased region" description="Polar residues" evidence="1">
    <location>
        <begin position="121"/>
        <end position="135"/>
    </location>
</feature>
<dbReference type="InterPro" id="IPR040480">
    <property type="entry name" value="DnaT_DNA_bind"/>
</dbReference>
<dbReference type="InterPro" id="IPR010781">
    <property type="entry name" value="DUF1376"/>
</dbReference>
<dbReference type="Proteomes" id="UP000247755">
    <property type="component" value="Unassembled WGS sequence"/>
</dbReference>
<gene>
    <name evidence="3" type="ORF">NA66_1001715</name>
</gene>
<organism evidence="3 4">
    <name type="scientific">Burkholderia pyrrocinia</name>
    <name type="common">Pseudomonas pyrrocinia</name>
    <dbReference type="NCBI Taxonomy" id="60550"/>
    <lineage>
        <taxon>Bacteria</taxon>
        <taxon>Pseudomonadati</taxon>
        <taxon>Pseudomonadota</taxon>
        <taxon>Betaproteobacteria</taxon>
        <taxon>Burkholderiales</taxon>
        <taxon>Burkholderiaceae</taxon>
        <taxon>Burkholderia</taxon>
        <taxon>Burkholderia cepacia complex</taxon>
    </lineage>
</organism>
<feature type="region of interest" description="Disordered" evidence="1">
    <location>
        <begin position="98"/>
        <end position="154"/>
    </location>
</feature>
<sequence>MYAYYHHIGDYRKDTAHLSLVEHGIYRQLLDTYYLDERPLTLDHAKLMRSHSVRSADEVQAFENVLQDFFVRTEEGYVHKRCESEIAQFKAKSDSASKSAKARWAKHRSDGSAGAMRTHTEGNANQQPVTDNHNPSPAVKGTRGSRLPNDWAPSDDDVAFCKTERPDLDWRQVAAEFRDYWTAKSGKDAAKTKWDATWRNWVRRQRAASGRSPPNFFDERAAVIAGLTGATNEHDDRTIDV</sequence>
<evidence type="ECO:0000313" key="3">
    <source>
        <dbReference type="EMBL" id="PXX41105.1"/>
    </source>
</evidence>
<comment type="caution">
    <text evidence="3">The sequence shown here is derived from an EMBL/GenBank/DDBJ whole genome shotgun (WGS) entry which is preliminary data.</text>
</comment>
<reference evidence="3 4" key="1">
    <citation type="submission" date="2018-05" db="EMBL/GenBank/DDBJ databases">
        <title>Comparative genomics of bacterial root endophytes of switchgrass collected from native prairies over two seasons.</title>
        <authorList>
            <person name="Tang Y."/>
        </authorList>
    </citation>
    <scope>NUCLEOTIDE SEQUENCE [LARGE SCALE GENOMIC DNA]</scope>
    <source>
        <strain evidence="3 4">NFIX32</strain>
    </source>
</reference>
<evidence type="ECO:0000313" key="4">
    <source>
        <dbReference type="Proteomes" id="UP000247755"/>
    </source>
</evidence>